<sequence>MRSKDIRDKKSAHTGPTDRAAFSEDRRHNAHAIGERCRLLRAIQLVDMLRCQREGIGPLVEAARLALDHRVAARAATIGQRFWRFLLTCRPQELWMALMVQDDGLGRELRSNCPFDALIDDNEDQRRSRWRLARQQLRDGTSAPDPVWNRTHEKAIARAKLDWEIETGRLTPQEANKRNFIFAAVDMDKARIDLSEHIPEL</sequence>
<evidence type="ECO:0000313" key="4">
    <source>
        <dbReference type="EMBL" id="RSU45506.1"/>
    </source>
</evidence>
<name>A0A084E985_SPHYA</name>
<evidence type="ECO:0000313" key="2">
    <source>
        <dbReference type="EMBL" id="KEZ14527.1"/>
    </source>
</evidence>
<proteinExistence type="predicted"/>
<reference evidence="3 6" key="2">
    <citation type="submission" date="2016-02" db="EMBL/GenBank/DDBJ databases">
        <authorList>
            <person name="Wen L."/>
            <person name="He K."/>
            <person name="Yang H."/>
        </authorList>
    </citation>
    <scope>NUCLEOTIDE SEQUENCE [LARGE SCALE GENOMIC DNA]</scope>
    <source>
        <strain evidence="3 6">CD09_2</strain>
    </source>
</reference>
<dbReference type="Proteomes" id="UP000287401">
    <property type="component" value="Unassembled WGS sequence"/>
</dbReference>
<feature type="compositionally biased region" description="Basic and acidic residues" evidence="1">
    <location>
        <begin position="1"/>
        <end position="11"/>
    </location>
</feature>
<reference evidence="4 7" key="3">
    <citation type="submission" date="2018-07" db="EMBL/GenBank/DDBJ databases">
        <title>Genomic and Epidemiologic Investigation of an Indolent Hospital Outbreak.</title>
        <authorList>
            <person name="Johnson R.C."/>
            <person name="Deming C."/>
            <person name="Conlan S."/>
            <person name="Zellmer C.J."/>
            <person name="Michelin A.V."/>
            <person name="Lee-Lin S."/>
            <person name="Thomas P.J."/>
            <person name="Park M."/>
            <person name="Weingarten R.A."/>
            <person name="Less J."/>
            <person name="Dekker J.P."/>
            <person name="Frank K.M."/>
            <person name="Musser K.A."/>
            <person name="Mcquiston J.R."/>
            <person name="Henderson D.K."/>
            <person name="Lau A.F."/>
            <person name="Palmore T.N."/>
            <person name="Segre J.A."/>
        </authorList>
    </citation>
    <scope>NUCLEOTIDE SEQUENCE [LARGE SCALE GENOMIC DNA]</scope>
    <source>
        <strain evidence="4 7">SK-NIH.Env6_1116</strain>
    </source>
</reference>
<accession>A0A084E985</accession>
<dbReference type="OrthoDB" id="7604499at2"/>
<feature type="region of interest" description="Disordered" evidence="1">
    <location>
        <begin position="1"/>
        <end position="25"/>
    </location>
</feature>
<dbReference type="PATRIC" id="fig|13690.10.peg.4923"/>
<dbReference type="EMBL" id="LSTR01000092">
    <property type="protein sequence ID" value="OAH36840.1"/>
    <property type="molecule type" value="Genomic_DNA"/>
</dbReference>
<protein>
    <submittedName>
        <fullName evidence="2">Uncharacterized protein</fullName>
    </submittedName>
</protein>
<evidence type="ECO:0000256" key="1">
    <source>
        <dbReference type="SAM" id="MobiDB-lite"/>
    </source>
</evidence>
<dbReference type="EMBL" id="QRAL01000081">
    <property type="protein sequence ID" value="RSU45506.1"/>
    <property type="molecule type" value="Genomic_DNA"/>
</dbReference>
<reference evidence="2 5" key="1">
    <citation type="submission" date="2014-03" db="EMBL/GenBank/DDBJ databases">
        <title>Genome sequence of Sphingobium yanoikuyae B1.</title>
        <authorList>
            <person name="Gan H.M."/>
            <person name="Gan H.Y."/>
            <person name="Savka M.A."/>
        </authorList>
    </citation>
    <scope>NUCLEOTIDE SEQUENCE [LARGE SCALE GENOMIC DNA]</scope>
    <source>
        <strain evidence="2 5">B1</strain>
    </source>
</reference>
<dbReference type="Proteomes" id="UP000028534">
    <property type="component" value="Unassembled WGS sequence"/>
</dbReference>
<organism evidence="2 5">
    <name type="scientific">Sphingobium yanoikuyae</name>
    <name type="common">Sphingomonas yanoikuyae</name>
    <dbReference type="NCBI Taxonomy" id="13690"/>
    <lineage>
        <taxon>Bacteria</taxon>
        <taxon>Pseudomonadati</taxon>
        <taxon>Pseudomonadota</taxon>
        <taxon>Alphaproteobacteria</taxon>
        <taxon>Sphingomonadales</taxon>
        <taxon>Sphingomonadaceae</taxon>
        <taxon>Sphingobium</taxon>
    </lineage>
</organism>
<evidence type="ECO:0000313" key="6">
    <source>
        <dbReference type="Proteomes" id="UP000077262"/>
    </source>
</evidence>
<dbReference type="Proteomes" id="UP000077262">
    <property type="component" value="Unassembled WGS sequence"/>
</dbReference>
<evidence type="ECO:0000313" key="5">
    <source>
        <dbReference type="Proteomes" id="UP000028534"/>
    </source>
</evidence>
<comment type="caution">
    <text evidence="2">The sequence shown here is derived from an EMBL/GenBank/DDBJ whole genome shotgun (WGS) entry which is preliminary data.</text>
</comment>
<evidence type="ECO:0000313" key="3">
    <source>
        <dbReference type="EMBL" id="OAH36840.1"/>
    </source>
</evidence>
<gene>
    <name evidence="3" type="ORF">AX777_25800</name>
    <name evidence="2" type="ORF">CP98_04772</name>
    <name evidence="4" type="ORF">DAH51_27625</name>
</gene>
<evidence type="ECO:0000313" key="7">
    <source>
        <dbReference type="Proteomes" id="UP000287401"/>
    </source>
</evidence>
<dbReference type="AlphaFoldDB" id="A0A084E985"/>
<dbReference type="EMBL" id="JGVR01000050">
    <property type="protein sequence ID" value="KEZ14527.1"/>
    <property type="molecule type" value="Genomic_DNA"/>
</dbReference>
<dbReference type="RefSeq" id="WP_017503616.1">
    <property type="nucleotide sequence ID" value="NZ_DALYQB010000027.1"/>
</dbReference>